<evidence type="ECO:0000256" key="7">
    <source>
        <dbReference type="ARBA" id="ARBA00023180"/>
    </source>
</evidence>
<evidence type="ECO:0000313" key="13">
    <source>
        <dbReference type="Proteomes" id="UP001396334"/>
    </source>
</evidence>
<evidence type="ECO:0000256" key="9">
    <source>
        <dbReference type="SAM" id="Phobius"/>
    </source>
</evidence>
<keyword evidence="7" id="KW-0325">Glycoprotein</keyword>
<dbReference type="PANTHER" id="PTHR31052">
    <property type="entry name" value="COBRA-LIKE PROTEIN 7"/>
    <property type="match status" value="1"/>
</dbReference>
<evidence type="ECO:0000256" key="3">
    <source>
        <dbReference type="ARBA" id="ARBA00022475"/>
    </source>
</evidence>
<evidence type="ECO:0000313" key="12">
    <source>
        <dbReference type="EMBL" id="KAK9035592.1"/>
    </source>
</evidence>
<keyword evidence="5 10" id="KW-0732">Signal</keyword>
<keyword evidence="9" id="KW-1133">Transmembrane helix</keyword>
<keyword evidence="3" id="KW-1003">Cell membrane</keyword>
<evidence type="ECO:0000259" key="11">
    <source>
        <dbReference type="Pfam" id="PF25079"/>
    </source>
</evidence>
<proteinExistence type="inferred from homology"/>
<keyword evidence="6 9" id="KW-0472">Membrane</keyword>
<comment type="subcellular location">
    <subcellularLocation>
        <location evidence="1">Cell membrane</location>
        <topology evidence="1">Lipid-anchor</topology>
        <topology evidence="1">GPI-anchor</topology>
    </subcellularLocation>
</comment>
<dbReference type="Proteomes" id="UP001396334">
    <property type="component" value="Unassembled WGS sequence"/>
</dbReference>
<comment type="similarity">
    <text evidence="2">Belongs to the COBRA family.</text>
</comment>
<dbReference type="InterPro" id="IPR006918">
    <property type="entry name" value="COBRA_pln"/>
</dbReference>
<comment type="caution">
    <text evidence="12">The sequence shown here is derived from an EMBL/GenBank/DDBJ whole genome shotgun (WGS) entry which is preliminary data.</text>
</comment>
<gene>
    <name evidence="12" type="ORF">V6N11_077628</name>
</gene>
<dbReference type="InterPro" id="IPR056900">
    <property type="entry name" value="COB_C"/>
</dbReference>
<organism evidence="12 13">
    <name type="scientific">Hibiscus sabdariffa</name>
    <name type="common">roselle</name>
    <dbReference type="NCBI Taxonomy" id="183260"/>
    <lineage>
        <taxon>Eukaryota</taxon>
        <taxon>Viridiplantae</taxon>
        <taxon>Streptophyta</taxon>
        <taxon>Embryophyta</taxon>
        <taxon>Tracheophyta</taxon>
        <taxon>Spermatophyta</taxon>
        <taxon>Magnoliopsida</taxon>
        <taxon>eudicotyledons</taxon>
        <taxon>Gunneridae</taxon>
        <taxon>Pentapetalae</taxon>
        <taxon>rosids</taxon>
        <taxon>malvids</taxon>
        <taxon>Malvales</taxon>
        <taxon>Malvaceae</taxon>
        <taxon>Malvoideae</taxon>
        <taxon>Hibiscus</taxon>
    </lineage>
</organism>
<evidence type="ECO:0000256" key="2">
    <source>
        <dbReference type="ARBA" id="ARBA00005507"/>
    </source>
</evidence>
<dbReference type="Pfam" id="PF04833">
    <property type="entry name" value="COBRA"/>
    <property type="match status" value="1"/>
</dbReference>
<dbReference type="PANTHER" id="PTHR31052:SF19">
    <property type="entry name" value="COBRA-LIKE PROTEIN 7"/>
    <property type="match status" value="1"/>
</dbReference>
<name>A0ABR2TDM5_9ROSI</name>
<keyword evidence="8" id="KW-0449">Lipoprotein</keyword>
<accession>A0ABR2TDM5</accession>
<evidence type="ECO:0000256" key="8">
    <source>
        <dbReference type="ARBA" id="ARBA00023288"/>
    </source>
</evidence>
<evidence type="ECO:0000256" key="5">
    <source>
        <dbReference type="ARBA" id="ARBA00022729"/>
    </source>
</evidence>
<keyword evidence="4" id="KW-0336">GPI-anchor</keyword>
<feature type="signal peptide" evidence="10">
    <location>
        <begin position="1"/>
        <end position="26"/>
    </location>
</feature>
<dbReference type="EMBL" id="JBBPBN010000006">
    <property type="protein sequence ID" value="KAK9035592.1"/>
    <property type="molecule type" value="Genomic_DNA"/>
</dbReference>
<evidence type="ECO:0000256" key="1">
    <source>
        <dbReference type="ARBA" id="ARBA00004609"/>
    </source>
</evidence>
<reference evidence="12 13" key="1">
    <citation type="journal article" date="2024" name="G3 (Bethesda)">
        <title>Genome assembly of Hibiscus sabdariffa L. provides insights into metabolisms of medicinal natural products.</title>
        <authorList>
            <person name="Kim T."/>
        </authorList>
    </citation>
    <scope>NUCLEOTIDE SEQUENCE [LARGE SCALE GENOMIC DNA]</scope>
    <source>
        <strain evidence="12">TK-2024</strain>
        <tissue evidence="12">Old leaves</tissue>
    </source>
</reference>
<keyword evidence="9" id="KW-0812">Transmembrane</keyword>
<evidence type="ECO:0000256" key="6">
    <source>
        <dbReference type="ARBA" id="ARBA00023136"/>
    </source>
</evidence>
<feature type="domain" description="COBRA C-terminal" evidence="11">
    <location>
        <begin position="428"/>
        <end position="639"/>
    </location>
</feature>
<feature type="transmembrane region" description="Helical" evidence="9">
    <location>
        <begin position="642"/>
        <end position="662"/>
    </location>
</feature>
<feature type="chain" id="PRO_5045909572" description="COBRA C-terminal domain-containing protein" evidence="10">
    <location>
        <begin position="27"/>
        <end position="664"/>
    </location>
</feature>
<dbReference type="Pfam" id="PF25079">
    <property type="entry name" value="COB_C"/>
    <property type="match status" value="1"/>
</dbReference>
<evidence type="ECO:0000256" key="4">
    <source>
        <dbReference type="ARBA" id="ARBA00022622"/>
    </source>
</evidence>
<keyword evidence="13" id="KW-1185">Reference proteome</keyword>
<sequence>MAVPVPVVHRLHPIMIILLLLSLSLSLFNTSVVSQPQTPPPPALSPAPAPASDSCNGVFLSYTYKAGHAIPPTDPTNQAYRFESTLRVLNNGRQELKSWRAFVGFQHRELLVSASNAVLADGNSLPAELGTGAVFAGFPMSDLKSAVETAGDTTQMEVSVDLVGTQFGVGAPDVPMPLNISLVNDGYTCVNATNQGNRVMQVCCIIQNTNSNTGVNEEFLPRQEGDLIIMYDVIRVYDDNYWAQVSISNNDPLSRLDNWHLSFDWMREEFIYTMKGAYPYVVDTTDCVFGSQGQHYQGMDFSQVLNCQRSPTIIDLPPTMANDSNLGRIPFCCRNGTILSPLMDLSRSKSSFQMQVYKMPPDLNKTELAPPQNWKINGSMNLDYECGSPIRVSPSQFPDPSGLPSETAAIASWQVVCNMTQSRLAVPRCCVSYSAFFNDSAIPCNTCACGCNPNPTQTCSATEPALLLRPDTLLIPSENRTAQALKWADIKGRKVPNPLPCGDNCGVSINWHLLSDFKQGWSARITIFNWGESSFEDWFATVQLDNAVPGFEEVYTFNGSVLQGSNNTIFMQGRPGLNYLLAETNGSNPKKDPRVPGSQQSVISFTKKSTPGIKVATRDGFPTKVLFNGEECALPTILPSKAPMASAASSIIGFLTLALFLMQY</sequence>
<protein>
    <recommendedName>
        <fullName evidence="11">COBRA C-terminal domain-containing protein</fullName>
    </recommendedName>
</protein>
<evidence type="ECO:0000256" key="10">
    <source>
        <dbReference type="SAM" id="SignalP"/>
    </source>
</evidence>